<dbReference type="InterPro" id="IPR052185">
    <property type="entry name" value="IPC_Synthase-Related"/>
</dbReference>
<feature type="transmembrane region" description="Helical" evidence="5">
    <location>
        <begin position="256"/>
        <end position="275"/>
    </location>
</feature>
<dbReference type="GO" id="GO:0016020">
    <property type="term" value="C:membrane"/>
    <property type="evidence" value="ECO:0007669"/>
    <property type="project" value="UniProtKB-SubCell"/>
</dbReference>
<sequence length="318" mass="36810">MKYIKKQLLKLQANDLLIVTFAILLTIVNLIFSYKVSNWLNHVIVNIITIVLIFIIANMDRPGKGIFWKQLHYWYMVPIIFLSFKEIYFMVKPIRGVDYDNVLIAIDRFLFGGDPTHFLYQIANPYLTELLQIVYGSFFFLPVLLGIDILINQNEKNFRFMTFAIILGFFLSFIGYFIVPAVGPRFTLHDFASTNTELPGLFLTNFLRGIVNAGESIPAGTPNPIAVVQRDVFPSGHTQMTLIVMYLSVKFRTSTRYIFLPVGTLLIFSTVYLRYHYVIDLIGGLVFMIATMLLSYLLFNWWMKVKGEEPFKYPDHSK</sequence>
<dbReference type="InterPro" id="IPR026841">
    <property type="entry name" value="Aur1/Ipt1"/>
</dbReference>
<feature type="transmembrane region" description="Helical" evidence="5">
    <location>
        <begin position="133"/>
        <end position="151"/>
    </location>
</feature>
<dbReference type="SUPFAM" id="SSF48317">
    <property type="entry name" value="Acid phosphatase/Vanadium-dependent haloperoxidase"/>
    <property type="match status" value="1"/>
</dbReference>
<dbReference type="Gene3D" id="1.20.144.10">
    <property type="entry name" value="Phosphatidic acid phosphatase type 2/haloperoxidase"/>
    <property type="match status" value="1"/>
</dbReference>
<evidence type="ECO:0000256" key="3">
    <source>
        <dbReference type="ARBA" id="ARBA00022989"/>
    </source>
</evidence>
<evidence type="ECO:0000256" key="1">
    <source>
        <dbReference type="ARBA" id="ARBA00004141"/>
    </source>
</evidence>
<evidence type="ECO:0000256" key="4">
    <source>
        <dbReference type="ARBA" id="ARBA00023136"/>
    </source>
</evidence>
<evidence type="ECO:0000313" key="7">
    <source>
        <dbReference type="EMBL" id="VAX20607.1"/>
    </source>
</evidence>
<dbReference type="Pfam" id="PF14378">
    <property type="entry name" value="PAP2_3"/>
    <property type="match status" value="1"/>
</dbReference>
<evidence type="ECO:0000256" key="2">
    <source>
        <dbReference type="ARBA" id="ARBA00022692"/>
    </source>
</evidence>
<dbReference type="InterPro" id="IPR036938">
    <property type="entry name" value="PAP2/HPO_sf"/>
</dbReference>
<dbReference type="EMBL" id="UOGD01000172">
    <property type="protein sequence ID" value="VAX20607.1"/>
    <property type="molecule type" value="Genomic_DNA"/>
</dbReference>
<keyword evidence="3 5" id="KW-1133">Transmembrane helix</keyword>
<gene>
    <name evidence="7" type="ORF">MNBD_IGNAVI01-3236</name>
</gene>
<dbReference type="AlphaFoldDB" id="A0A3B1CVA5"/>
<proteinExistence type="predicted"/>
<accession>A0A3B1CVA5</accession>
<evidence type="ECO:0000256" key="5">
    <source>
        <dbReference type="SAM" id="Phobius"/>
    </source>
</evidence>
<feature type="transmembrane region" description="Helical" evidence="5">
    <location>
        <begin position="71"/>
        <end position="91"/>
    </location>
</feature>
<dbReference type="PANTHER" id="PTHR31310:SF7">
    <property type="entry name" value="PA-PHOSPHATASE RELATED-FAMILY PROTEIN DDB_G0268928"/>
    <property type="match status" value="1"/>
</dbReference>
<reference evidence="7" key="1">
    <citation type="submission" date="2018-06" db="EMBL/GenBank/DDBJ databases">
        <authorList>
            <person name="Zhirakovskaya E."/>
        </authorList>
    </citation>
    <scope>NUCLEOTIDE SEQUENCE</scope>
</reference>
<name>A0A3B1CVA5_9ZZZZ</name>
<feature type="domain" description="Inositolphosphotransferase Aur1/Ipt1" evidence="6">
    <location>
        <begin position="103"/>
        <end position="293"/>
    </location>
</feature>
<organism evidence="7">
    <name type="scientific">hydrothermal vent metagenome</name>
    <dbReference type="NCBI Taxonomy" id="652676"/>
    <lineage>
        <taxon>unclassified sequences</taxon>
        <taxon>metagenomes</taxon>
        <taxon>ecological metagenomes</taxon>
    </lineage>
</organism>
<keyword evidence="2 5" id="KW-0812">Transmembrane</keyword>
<comment type="subcellular location">
    <subcellularLocation>
        <location evidence="1">Membrane</location>
        <topology evidence="1">Multi-pass membrane protein</topology>
    </subcellularLocation>
</comment>
<feature type="transmembrane region" description="Helical" evidence="5">
    <location>
        <begin position="281"/>
        <end position="302"/>
    </location>
</feature>
<dbReference type="PANTHER" id="PTHR31310">
    <property type="match status" value="1"/>
</dbReference>
<feature type="transmembrane region" description="Helical" evidence="5">
    <location>
        <begin position="12"/>
        <end position="33"/>
    </location>
</feature>
<feature type="transmembrane region" description="Helical" evidence="5">
    <location>
        <begin position="158"/>
        <end position="179"/>
    </location>
</feature>
<evidence type="ECO:0000259" key="6">
    <source>
        <dbReference type="Pfam" id="PF14378"/>
    </source>
</evidence>
<protein>
    <submittedName>
        <fullName evidence="7">Phosphoesterase, PA-phosphatase related</fullName>
    </submittedName>
</protein>
<keyword evidence="4 5" id="KW-0472">Membrane</keyword>
<feature type="transmembrane region" description="Helical" evidence="5">
    <location>
        <begin position="39"/>
        <end position="59"/>
    </location>
</feature>